<dbReference type="InterPro" id="IPR046947">
    <property type="entry name" value="LytR-like"/>
</dbReference>
<dbReference type="GO" id="GO:0000156">
    <property type="term" value="F:phosphorelay response regulator activity"/>
    <property type="evidence" value="ECO:0007669"/>
    <property type="project" value="InterPro"/>
</dbReference>
<dbReference type="OrthoDB" id="9802383at2"/>
<dbReference type="Gene3D" id="2.20.25.10">
    <property type="match status" value="1"/>
</dbReference>
<dbReference type="GO" id="GO:0003677">
    <property type="term" value="F:DNA binding"/>
    <property type="evidence" value="ECO:0007669"/>
    <property type="project" value="InterPro"/>
</dbReference>
<dbReference type="InterPro" id="IPR007492">
    <property type="entry name" value="LytTR_DNA-bd_dom"/>
</dbReference>
<dbReference type="Pfam" id="PF04397">
    <property type="entry name" value="LytTR"/>
    <property type="match status" value="1"/>
</dbReference>
<evidence type="ECO:0000313" key="3">
    <source>
        <dbReference type="Proteomes" id="UP000276349"/>
    </source>
</evidence>
<reference evidence="2 3" key="1">
    <citation type="submission" date="2018-12" db="EMBL/GenBank/DDBJ databases">
        <authorList>
            <person name="Yu L."/>
        </authorList>
    </citation>
    <scope>NUCLEOTIDE SEQUENCE [LARGE SCALE GENOMIC DNA]</scope>
    <source>
        <strain evidence="2 3">S5H2222</strain>
    </source>
</reference>
<dbReference type="PANTHER" id="PTHR37299:SF1">
    <property type="entry name" value="STAGE 0 SPORULATION PROTEIN A HOMOLOG"/>
    <property type="match status" value="1"/>
</dbReference>
<dbReference type="PROSITE" id="PS50930">
    <property type="entry name" value="HTH_LYTTR"/>
    <property type="match status" value="1"/>
</dbReference>
<keyword evidence="3" id="KW-1185">Reference proteome</keyword>
<dbReference type="SMART" id="SM00850">
    <property type="entry name" value="LytTR"/>
    <property type="match status" value="1"/>
</dbReference>
<name>A0A431UEV6_9BACI</name>
<dbReference type="AlphaFoldDB" id="A0A431UEV6"/>
<dbReference type="PANTHER" id="PTHR37299">
    <property type="entry name" value="TRANSCRIPTIONAL REGULATOR-RELATED"/>
    <property type="match status" value="1"/>
</dbReference>
<sequence length="223" mass="26233">MEVNNLHVSKERLEQFKILLEDWLPKEASIAIALDNSYVYYAPSNHHLHLDIGKNIHPDSIAARVLKSKTKTEAIIDNSIFNIPYYAMGYPIYLDQREAALVIVLPSTYIPEKQEPYKFLTGKQDEDWTPIPIEQISHIESLQKRTWFYTQNEQYKTNITLKELQTKLPEFFLRIHRSYILNIYFIKRISRDLASNFVIELKNGAELPVSQSYINDLRKVLEF</sequence>
<feature type="domain" description="HTH LytTR-type" evidence="1">
    <location>
        <begin position="120"/>
        <end position="223"/>
    </location>
</feature>
<proteinExistence type="predicted"/>
<dbReference type="Proteomes" id="UP000276349">
    <property type="component" value="Unassembled WGS sequence"/>
</dbReference>
<accession>A0A431UEV6</accession>
<organism evidence="2 3">
    <name type="scientific">Lysinibacillus telephonicus</name>
    <dbReference type="NCBI Taxonomy" id="1714840"/>
    <lineage>
        <taxon>Bacteria</taxon>
        <taxon>Bacillati</taxon>
        <taxon>Bacillota</taxon>
        <taxon>Bacilli</taxon>
        <taxon>Bacillales</taxon>
        <taxon>Bacillaceae</taxon>
        <taxon>Lysinibacillus</taxon>
    </lineage>
</organism>
<dbReference type="EMBL" id="RXNR01000090">
    <property type="protein sequence ID" value="RTQ87684.1"/>
    <property type="molecule type" value="Genomic_DNA"/>
</dbReference>
<dbReference type="RefSeq" id="WP_126296078.1">
    <property type="nucleotide sequence ID" value="NZ_CP155468.1"/>
</dbReference>
<dbReference type="Gene3D" id="2.40.50.40">
    <property type="match status" value="1"/>
</dbReference>
<comment type="caution">
    <text evidence="2">The sequence shown here is derived from an EMBL/GenBank/DDBJ whole genome shotgun (WGS) entry which is preliminary data.</text>
</comment>
<gene>
    <name evidence="2" type="ORF">EKG35_18785</name>
</gene>
<evidence type="ECO:0000259" key="1">
    <source>
        <dbReference type="PROSITE" id="PS50930"/>
    </source>
</evidence>
<evidence type="ECO:0000313" key="2">
    <source>
        <dbReference type="EMBL" id="RTQ87684.1"/>
    </source>
</evidence>
<protein>
    <submittedName>
        <fullName evidence="2">LytTR family transcriptional regulator</fullName>
    </submittedName>
</protein>